<evidence type="ECO:0000256" key="6">
    <source>
        <dbReference type="ARBA" id="ARBA00023098"/>
    </source>
</evidence>
<evidence type="ECO:0000313" key="13">
    <source>
        <dbReference type="Proteomes" id="UP000239899"/>
    </source>
</evidence>
<evidence type="ECO:0000259" key="10">
    <source>
        <dbReference type="Pfam" id="PF00108"/>
    </source>
</evidence>
<gene>
    <name evidence="12" type="ORF">C2E21_3399</name>
</gene>
<dbReference type="InterPro" id="IPR050215">
    <property type="entry name" value="Thiolase-like_sf_Thiolase"/>
</dbReference>
<keyword evidence="5" id="KW-0809">Transit peptide</keyword>
<evidence type="ECO:0000313" key="12">
    <source>
        <dbReference type="EMBL" id="PRW57879.1"/>
    </source>
</evidence>
<dbReference type="AlphaFoldDB" id="A0A2P6TUX9"/>
<dbReference type="GO" id="GO:0005777">
    <property type="term" value="C:peroxisome"/>
    <property type="evidence" value="ECO:0007669"/>
    <property type="project" value="UniProtKB-SubCell"/>
</dbReference>
<evidence type="ECO:0000256" key="1">
    <source>
        <dbReference type="ARBA" id="ARBA00004275"/>
    </source>
</evidence>
<dbReference type="Gene3D" id="3.40.47.10">
    <property type="match status" value="1"/>
</dbReference>
<sequence length="498" mass="52759">MQQAASTLARAASTLPPVTVQAAPAAESATARQGNGHCHDCAGDVVIVGAVRTANCRAKKGGFKDAYPDDLVVAVLKEVLERTGVKPEEVDDVCFGSVFPSTSKRASECCAGLQSIANLAAAIQAGYIDIGIAGGIEFYTKDPLYWQGSDNPKIEGSKHAQDVGLALGLTAENVAEKFHVEREVQDRFAAASHAKAAAAQASGKFDKEIVPVKVMQKDSSGETKEVVVAADDSIRADSTFDSLSKASAPFDLSSTLFLKPYFKKGGTVTAGNCCSNTDCAAAVLMMNRAEAERRGLPILATLRSFATGAVEPGTMGTAPLVAVPKALERAGISKEEVEVFELNEAFASQFAYCMEQLGVPEEKVNPNGGAIALGHPAGATGVRQTVTLLHELARRQESGDPERVDVGLELKKAVFEAYRANDPAELHRHQLKESQYLISCTIHDLQHPTASSPLPPQFHAASPQLLRGLQADLAHVNQQLEQDHLVPAAAPTAEERED</sequence>
<comment type="similarity">
    <text evidence="2 9">Belongs to the thiolase-like superfamily. Thiolase family.</text>
</comment>
<comment type="caution">
    <text evidence="12">The sequence shown here is derived from an EMBL/GenBank/DDBJ whole genome shotgun (WGS) entry which is preliminary data.</text>
</comment>
<keyword evidence="7" id="KW-0576">Peroxisome</keyword>
<dbReference type="GO" id="GO:0010124">
    <property type="term" value="P:phenylacetate catabolic process"/>
    <property type="evidence" value="ECO:0007669"/>
    <property type="project" value="TreeGrafter"/>
</dbReference>
<keyword evidence="8 9" id="KW-0012">Acyltransferase</keyword>
<evidence type="ECO:0000256" key="4">
    <source>
        <dbReference type="ARBA" id="ARBA00022832"/>
    </source>
</evidence>
<accession>A0A2P6TUX9</accession>
<dbReference type="GO" id="GO:0003988">
    <property type="term" value="F:acetyl-CoA C-acyltransferase activity"/>
    <property type="evidence" value="ECO:0007669"/>
    <property type="project" value="TreeGrafter"/>
</dbReference>
<evidence type="ECO:0000256" key="9">
    <source>
        <dbReference type="RuleBase" id="RU003557"/>
    </source>
</evidence>
<comment type="subcellular location">
    <subcellularLocation>
        <location evidence="1">Peroxisome</location>
    </subcellularLocation>
</comment>
<dbReference type="Pfam" id="PF02803">
    <property type="entry name" value="Thiolase_C"/>
    <property type="match status" value="1"/>
</dbReference>
<feature type="domain" description="Thiolase N-terminal" evidence="10">
    <location>
        <begin position="45"/>
        <end position="101"/>
    </location>
</feature>
<name>A0A2P6TUX9_CHLSO</name>
<dbReference type="InterPro" id="IPR020616">
    <property type="entry name" value="Thiolase_N"/>
</dbReference>
<dbReference type="InterPro" id="IPR020617">
    <property type="entry name" value="Thiolase_C"/>
</dbReference>
<proteinExistence type="inferred from homology"/>
<dbReference type="CDD" id="cd00751">
    <property type="entry name" value="thiolase"/>
    <property type="match status" value="1"/>
</dbReference>
<evidence type="ECO:0000256" key="5">
    <source>
        <dbReference type="ARBA" id="ARBA00022946"/>
    </source>
</evidence>
<dbReference type="PANTHER" id="PTHR43853">
    <property type="entry name" value="3-KETOACYL-COA THIOLASE, PEROXISOMAL"/>
    <property type="match status" value="1"/>
</dbReference>
<organism evidence="12 13">
    <name type="scientific">Chlorella sorokiniana</name>
    <name type="common">Freshwater green alga</name>
    <dbReference type="NCBI Taxonomy" id="3076"/>
    <lineage>
        <taxon>Eukaryota</taxon>
        <taxon>Viridiplantae</taxon>
        <taxon>Chlorophyta</taxon>
        <taxon>core chlorophytes</taxon>
        <taxon>Trebouxiophyceae</taxon>
        <taxon>Chlorellales</taxon>
        <taxon>Chlorellaceae</taxon>
        <taxon>Chlorella clade</taxon>
        <taxon>Chlorella</taxon>
    </lineage>
</organism>
<keyword evidence="6" id="KW-0443">Lipid metabolism</keyword>
<feature type="domain" description="Thiolase N-terminal" evidence="10">
    <location>
        <begin position="108"/>
        <end position="288"/>
    </location>
</feature>
<reference evidence="12 13" key="1">
    <citation type="journal article" date="2018" name="Plant J.">
        <title>Genome sequences of Chlorella sorokiniana UTEX 1602 and Micractinium conductrix SAG 241.80: implications to maltose excretion by a green alga.</title>
        <authorList>
            <person name="Arriola M.B."/>
            <person name="Velmurugan N."/>
            <person name="Zhang Y."/>
            <person name="Plunkett M.H."/>
            <person name="Hondzo H."/>
            <person name="Barney B.M."/>
        </authorList>
    </citation>
    <scope>NUCLEOTIDE SEQUENCE [LARGE SCALE GENOMIC DNA]</scope>
    <source>
        <strain evidence="13">UTEX 1602</strain>
    </source>
</reference>
<dbReference type="InterPro" id="IPR020613">
    <property type="entry name" value="Thiolase_CS"/>
</dbReference>
<dbReference type="STRING" id="3076.A0A2P6TUX9"/>
<dbReference type="PROSITE" id="PS00737">
    <property type="entry name" value="THIOLASE_2"/>
    <property type="match status" value="1"/>
</dbReference>
<dbReference type="NCBIfam" id="TIGR01930">
    <property type="entry name" value="AcCoA-C-Actrans"/>
    <property type="match status" value="1"/>
</dbReference>
<evidence type="ECO:0000256" key="7">
    <source>
        <dbReference type="ARBA" id="ARBA00023140"/>
    </source>
</evidence>
<evidence type="ECO:0000256" key="8">
    <source>
        <dbReference type="ARBA" id="ARBA00023315"/>
    </source>
</evidence>
<keyword evidence="3 9" id="KW-0808">Transferase</keyword>
<protein>
    <submittedName>
        <fullName evidence="12">3-ketoacyl-thiolase peroxisomal</fullName>
    </submittedName>
</protein>
<evidence type="ECO:0000259" key="11">
    <source>
        <dbReference type="Pfam" id="PF02803"/>
    </source>
</evidence>
<evidence type="ECO:0000256" key="3">
    <source>
        <dbReference type="ARBA" id="ARBA00022679"/>
    </source>
</evidence>
<evidence type="ECO:0000256" key="2">
    <source>
        <dbReference type="ARBA" id="ARBA00010982"/>
    </source>
</evidence>
<dbReference type="InterPro" id="IPR016039">
    <property type="entry name" value="Thiolase-like"/>
</dbReference>
<dbReference type="OrthoDB" id="5404651at2759"/>
<dbReference type="GO" id="GO:0006635">
    <property type="term" value="P:fatty acid beta-oxidation"/>
    <property type="evidence" value="ECO:0007669"/>
    <property type="project" value="TreeGrafter"/>
</dbReference>
<dbReference type="Proteomes" id="UP000239899">
    <property type="component" value="Unassembled WGS sequence"/>
</dbReference>
<dbReference type="Pfam" id="PF00108">
    <property type="entry name" value="Thiolase_N"/>
    <property type="match status" value="2"/>
</dbReference>
<feature type="domain" description="Thiolase C-terminal" evidence="11">
    <location>
        <begin position="297"/>
        <end position="397"/>
    </location>
</feature>
<dbReference type="PANTHER" id="PTHR43853:SF8">
    <property type="entry name" value="3-KETOACYL-COA THIOLASE, PEROXISOMAL"/>
    <property type="match status" value="1"/>
</dbReference>
<dbReference type="InterPro" id="IPR002155">
    <property type="entry name" value="Thiolase"/>
</dbReference>
<dbReference type="SUPFAM" id="SSF53901">
    <property type="entry name" value="Thiolase-like"/>
    <property type="match status" value="2"/>
</dbReference>
<keyword evidence="4" id="KW-0276">Fatty acid metabolism</keyword>
<keyword evidence="13" id="KW-1185">Reference proteome</keyword>
<dbReference type="EMBL" id="LHPG02000006">
    <property type="protein sequence ID" value="PRW57879.1"/>
    <property type="molecule type" value="Genomic_DNA"/>
</dbReference>